<organism evidence="2 3">
    <name type="scientific">Uabimicrobium amorphum</name>
    <dbReference type="NCBI Taxonomy" id="2596890"/>
    <lineage>
        <taxon>Bacteria</taxon>
        <taxon>Pseudomonadati</taxon>
        <taxon>Planctomycetota</taxon>
        <taxon>Candidatus Uabimicrobiia</taxon>
        <taxon>Candidatus Uabimicrobiales</taxon>
        <taxon>Candidatus Uabimicrobiaceae</taxon>
        <taxon>Candidatus Uabimicrobium</taxon>
    </lineage>
</organism>
<feature type="transmembrane region" description="Helical" evidence="1">
    <location>
        <begin position="21"/>
        <end position="43"/>
    </location>
</feature>
<keyword evidence="1" id="KW-0812">Transmembrane</keyword>
<name>A0A5S9IIU7_UABAM</name>
<dbReference type="OrthoDB" id="221492at2"/>
<dbReference type="RefSeq" id="WP_151966508.1">
    <property type="nucleotide sequence ID" value="NZ_AP019860.1"/>
</dbReference>
<keyword evidence="1" id="KW-0472">Membrane</keyword>
<evidence type="ECO:0000313" key="3">
    <source>
        <dbReference type="Proteomes" id="UP000326354"/>
    </source>
</evidence>
<protein>
    <submittedName>
        <fullName evidence="2">Polyketide synthase</fullName>
    </submittedName>
</protein>
<feature type="transmembrane region" description="Helical" evidence="1">
    <location>
        <begin position="151"/>
        <end position="169"/>
    </location>
</feature>
<dbReference type="KEGG" id="uam:UABAM_00599"/>
<keyword evidence="1" id="KW-1133">Transmembrane helix</keyword>
<keyword evidence="3" id="KW-1185">Reference proteome</keyword>
<sequence length="837" mass="95682">MALKYIKGKIAGIRKFIRILLTLEGSFKTILTLSVTILLSFVLDYFLHFPLKVRTVMLGIYLCAIVYVIARHLVLPLTRKISDEDIALAVEKQNPQLKDRLISALQFSRLLDDPQYHDSRDMTLNVIEETEKLSKGINFFRVLNFSRTLRSMVLPIVFAAAVFSLYNQFPKLSGIWLNRNVLLKQNAWPRSTTVFLVRNEFTVYDDRSTEVNVAWENSGSSKGILWYKSSNFWKRAVLNPTEKGYKATLPQLSKNTIFYTEIDDIVSSAYRLRVTKGEVKENKEKKPNEVGITLPDTKLVMSKGERLSLKIYASGKIPSGIEVYFRNKGVEDQSWNSELAGHQGEGIFKYTFPPMIDDIEFYLEGNDDVDGLPVYNVEVLNPPTITKSYMWYEYPAYSGLASTEKDKPEQHGNVKALQGTTVRLLFTTNIPIAEANVLFPDDQQEVYPNTKLDILKDGKLLATSFEVKMDSRYRITLRAKNGLRNTSPTSYYVRMMRDSKPYVKGVFTSSATKGAVVVSGVKPRIYMLRTATVPLRVDVEDDYGISNIAILRKANKEDTWKRQPLEILTEEEEEQQQKKRKGKRAHSYHIFSLEKGTVVDEGSTNARKLQKGDVVYYKLYAQDNNNISGPGTKESDVYSIEIVDDTQLLKKLNERLLENKRQLGRILDLQLTQKEKIDDFLSISSAVETGDLVKIHQWHFAQKNISRQVHDIAQAVRYVMWTAGHNSIWDVFTTKKVQDVHRLLLDIASPSSSTSFTGKSNEAATNIIDAYKTILNDADKGQSKLRDAVFSQEEIVTLLEEVIDLLGQWEDLRVEDDIKRLLEESKKQQQILKSWTE</sequence>
<dbReference type="EMBL" id="AP019860">
    <property type="protein sequence ID" value="BBM82256.1"/>
    <property type="molecule type" value="Genomic_DNA"/>
</dbReference>
<accession>A0A5S9IIU7</accession>
<evidence type="ECO:0000313" key="2">
    <source>
        <dbReference type="EMBL" id="BBM82256.1"/>
    </source>
</evidence>
<proteinExistence type="predicted"/>
<dbReference type="AlphaFoldDB" id="A0A5S9IIU7"/>
<gene>
    <name evidence="2" type="ORF">UABAM_00599</name>
</gene>
<feature type="transmembrane region" description="Helical" evidence="1">
    <location>
        <begin position="55"/>
        <end position="74"/>
    </location>
</feature>
<dbReference type="Proteomes" id="UP000326354">
    <property type="component" value="Chromosome"/>
</dbReference>
<reference evidence="2 3" key="1">
    <citation type="submission" date="2019-08" db="EMBL/GenBank/DDBJ databases">
        <title>Complete genome sequence of Candidatus Uab amorphum.</title>
        <authorList>
            <person name="Shiratori T."/>
            <person name="Suzuki S."/>
            <person name="Kakizawa Y."/>
            <person name="Ishida K."/>
        </authorList>
    </citation>
    <scope>NUCLEOTIDE SEQUENCE [LARGE SCALE GENOMIC DNA]</scope>
    <source>
        <strain evidence="2 3">SRT547</strain>
    </source>
</reference>
<evidence type="ECO:0000256" key="1">
    <source>
        <dbReference type="SAM" id="Phobius"/>
    </source>
</evidence>